<reference evidence="12" key="1">
    <citation type="submission" date="2021-06" db="EMBL/GenBank/DDBJ databases">
        <authorList>
            <person name="Kallberg Y."/>
            <person name="Tangrot J."/>
            <person name="Rosling A."/>
        </authorList>
    </citation>
    <scope>NUCLEOTIDE SEQUENCE</scope>
    <source>
        <strain evidence="12">CL551</strain>
    </source>
</reference>
<dbReference type="InterPro" id="IPR027417">
    <property type="entry name" value="P-loop_NTPase"/>
</dbReference>
<evidence type="ECO:0000256" key="9">
    <source>
        <dbReference type="ARBA" id="ARBA00047984"/>
    </source>
</evidence>
<evidence type="ECO:0000256" key="2">
    <source>
        <dbReference type="ARBA" id="ARBA00012552"/>
    </source>
</evidence>
<keyword evidence="4" id="KW-0378">Hydrolase</keyword>
<keyword evidence="13" id="KW-1185">Reference proteome</keyword>
<dbReference type="GO" id="GO:0000965">
    <property type="term" value="P:mitochondrial RNA 3'-end processing"/>
    <property type="evidence" value="ECO:0007669"/>
    <property type="project" value="TreeGrafter"/>
</dbReference>
<dbReference type="GO" id="GO:0045025">
    <property type="term" value="C:mitochondrial degradosome"/>
    <property type="evidence" value="ECO:0007669"/>
    <property type="project" value="TreeGrafter"/>
</dbReference>
<dbReference type="GO" id="GO:0016787">
    <property type="term" value="F:hydrolase activity"/>
    <property type="evidence" value="ECO:0007669"/>
    <property type="project" value="UniProtKB-KW"/>
</dbReference>
<keyword evidence="5" id="KW-0347">Helicase</keyword>
<gene>
    <name evidence="12" type="ORF">AMORRO_LOCUS15418</name>
</gene>
<feature type="domain" description="ATP-dependent RNA helicase SUV3 DEXQ-box helicase" evidence="11">
    <location>
        <begin position="209"/>
        <end position="364"/>
    </location>
</feature>
<keyword evidence="7" id="KW-0809">Transit peptide</keyword>
<feature type="non-terminal residue" evidence="12">
    <location>
        <position position="1"/>
    </location>
</feature>
<evidence type="ECO:0000256" key="6">
    <source>
        <dbReference type="ARBA" id="ARBA00022840"/>
    </source>
</evidence>
<dbReference type="GO" id="GO:0003724">
    <property type="term" value="F:RNA helicase activity"/>
    <property type="evidence" value="ECO:0007669"/>
    <property type="project" value="UniProtKB-EC"/>
</dbReference>
<evidence type="ECO:0000256" key="7">
    <source>
        <dbReference type="ARBA" id="ARBA00022946"/>
    </source>
</evidence>
<comment type="catalytic activity">
    <reaction evidence="9">
        <text>ATP + H2O = ADP + phosphate + H(+)</text>
        <dbReference type="Rhea" id="RHEA:13065"/>
        <dbReference type="ChEBI" id="CHEBI:15377"/>
        <dbReference type="ChEBI" id="CHEBI:15378"/>
        <dbReference type="ChEBI" id="CHEBI:30616"/>
        <dbReference type="ChEBI" id="CHEBI:43474"/>
        <dbReference type="ChEBI" id="CHEBI:456216"/>
        <dbReference type="EC" id="3.6.4.13"/>
    </reaction>
</comment>
<evidence type="ECO:0000313" key="13">
    <source>
        <dbReference type="Proteomes" id="UP000789342"/>
    </source>
</evidence>
<dbReference type="InterPro" id="IPR055206">
    <property type="entry name" value="DEXQc_SUV3"/>
</dbReference>
<comment type="caution">
    <text evidence="12">The sequence shown here is derived from an EMBL/GenBank/DDBJ whole genome shotgun (WGS) entry which is preliminary data.</text>
</comment>
<dbReference type="CDD" id="cd17913">
    <property type="entry name" value="DEXQc_Suv3"/>
    <property type="match status" value="1"/>
</dbReference>
<evidence type="ECO:0000313" key="12">
    <source>
        <dbReference type="EMBL" id="CAG8752777.1"/>
    </source>
</evidence>
<name>A0A9N9IXT1_9GLOM</name>
<dbReference type="EC" id="3.6.4.13" evidence="2"/>
<dbReference type="InterPro" id="IPR044774">
    <property type="entry name" value="Suv3_DEXQc"/>
</dbReference>
<dbReference type="EMBL" id="CAJVPV010036190">
    <property type="protein sequence ID" value="CAG8752777.1"/>
    <property type="molecule type" value="Genomic_DNA"/>
</dbReference>
<evidence type="ECO:0000256" key="4">
    <source>
        <dbReference type="ARBA" id="ARBA00022801"/>
    </source>
</evidence>
<feature type="non-terminal residue" evidence="12">
    <location>
        <position position="422"/>
    </location>
</feature>
<dbReference type="Gene3D" id="3.40.50.300">
    <property type="entry name" value="P-loop containing nucleotide triphosphate hydrolases"/>
    <property type="match status" value="2"/>
</dbReference>
<feature type="region of interest" description="Disordered" evidence="10">
    <location>
        <begin position="37"/>
        <end position="63"/>
    </location>
</feature>
<evidence type="ECO:0000256" key="5">
    <source>
        <dbReference type="ARBA" id="ARBA00022806"/>
    </source>
</evidence>
<protein>
    <recommendedName>
        <fullName evidence="2">RNA helicase</fullName>
        <ecNumber evidence="2">3.6.4.13</ecNumber>
    </recommendedName>
</protein>
<dbReference type="Pfam" id="PF22527">
    <property type="entry name" value="DEXQc_Suv3"/>
    <property type="match status" value="1"/>
</dbReference>
<dbReference type="Proteomes" id="UP000789342">
    <property type="component" value="Unassembled WGS sequence"/>
</dbReference>
<dbReference type="PANTHER" id="PTHR12131:SF1">
    <property type="entry name" value="ATP-DEPENDENT RNA HELICASE SUPV3L1, MITOCHONDRIAL-RELATED"/>
    <property type="match status" value="1"/>
</dbReference>
<organism evidence="12 13">
    <name type="scientific">Acaulospora morrowiae</name>
    <dbReference type="NCBI Taxonomy" id="94023"/>
    <lineage>
        <taxon>Eukaryota</taxon>
        <taxon>Fungi</taxon>
        <taxon>Fungi incertae sedis</taxon>
        <taxon>Mucoromycota</taxon>
        <taxon>Glomeromycotina</taxon>
        <taxon>Glomeromycetes</taxon>
        <taxon>Diversisporales</taxon>
        <taxon>Acaulosporaceae</taxon>
        <taxon>Acaulospora</taxon>
    </lineage>
</organism>
<evidence type="ECO:0000256" key="10">
    <source>
        <dbReference type="SAM" id="MobiDB-lite"/>
    </source>
</evidence>
<dbReference type="PANTHER" id="PTHR12131">
    <property type="entry name" value="ATP-DEPENDENT RNA AND DNA HELICASE"/>
    <property type="match status" value="1"/>
</dbReference>
<evidence type="ECO:0000256" key="8">
    <source>
        <dbReference type="ARBA" id="ARBA00023128"/>
    </source>
</evidence>
<dbReference type="OrthoDB" id="6692397at2759"/>
<keyword evidence="3" id="KW-0547">Nucleotide-binding</keyword>
<dbReference type="SUPFAM" id="SSF52540">
    <property type="entry name" value="P-loop containing nucleoside triphosphate hydrolases"/>
    <property type="match status" value="1"/>
</dbReference>
<sequence>TRFMRPKVYSNGINKKINDSLTKSALFSTTTLKLRSERSSRSTHRRREYLSDKTVTPNQRQTSSLYEAARNAKDDFFDRLRGPNESRKVNFLEKIFNLSPSLKPWNEETLEEILLEFEKSKDVRRQSTEMGVQIMKFRSAIRKFVDEVWQENIKQCSRETLKSTYVEGGKDAVEKLLKAAFMEFSQDFMSDEDKERYNSLKQLSDLSFPAEWHPVARTIQRKIICHVGPTNSGKTYNALKCLEGANSGLYCGPLRLLAHEVFDRFNSKGIPCNLVTGEERRELEGTYVPLTSSTIEMANLQKQIDVAVVDEIQMISDTQRGWAWTQALLGLQAKEIHLCGEPSAVPLIRSICESIDEEIEVREYKRLSELEICQSSLDGDLRKIQKGDCVVTFSRKSIFSLKHEIEEATGLRCAVAYGGLPP</sequence>
<evidence type="ECO:0000256" key="1">
    <source>
        <dbReference type="ARBA" id="ARBA00004173"/>
    </source>
</evidence>
<accession>A0A9N9IXT1</accession>
<dbReference type="InterPro" id="IPR050699">
    <property type="entry name" value="RNA-DNA_Helicase"/>
</dbReference>
<dbReference type="AlphaFoldDB" id="A0A9N9IXT1"/>
<proteinExistence type="predicted"/>
<feature type="compositionally biased region" description="Polar residues" evidence="10">
    <location>
        <begin position="53"/>
        <end position="63"/>
    </location>
</feature>
<evidence type="ECO:0000256" key="3">
    <source>
        <dbReference type="ARBA" id="ARBA00022741"/>
    </source>
</evidence>
<keyword evidence="6" id="KW-0067">ATP-binding</keyword>
<evidence type="ECO:0000259" key="11">
    <source>
        <dbReference type="Pfam" id="PF22527"/>
    </source>
</evidence>
<keyword evidence="8" id="KW-0496">Mitochondrion</keyword>
<comment type="subcellular location">
    <subcellularLocation>
        <location evidence="1">Mitochondrion</location>
    </subcellularLocation>
</comment>
<dbReference type="GO" id="GO:0005524">
    <property type="term" value="F:ATP binding"/>
    <property type="evidence" value="ECO:0007669"/>
    <property type="project" value="UniProtKB-KW"/>
</dbReference>
<dbReference type="FunFam" id="3.40.50.300:FF:000269">
    <property type="entry name" value="ATP-dependent RNA helicase SUPV3L1, mitochondrial"/>
    <property type="match status" value="1"/>
</dbReference>